<accession>A0A6G1K3A8</accession>
<dbReference type="AlphaFoldDB" id="A0A6G1K3A8"/>
<sequence length="183" mass="20861">MSRVQPLLPFLRPLAAPKVSASRQHFRFSTVSRLYVDRRRTKPYNPSRFQEPGTYAATNKTSIFPQAPKLSKAKAMKLRPLKSTVSGPQYPAPIPADLPPPRYHISRSHNNNYPIYTDFKRGGNLHLTTIRKITGDLAALRDELRLFLNKKDDEVKINQLTAHVVIKGHHVLEITEYLKARGL</sequence>
<dbReference type="GO" id="GO:0005762">
    <property type="term" value="C:mitochondrial large ribosomal subunit"/>
    <property type="evidence" value="ECO:0007669"/>
    <property type="project" value="TreeGrafter"/>
</dbReference>
<reference evidence="7" key="1">
    <citation type="journal article" date="2020" name="Stud. Mycol.">
        <title>101 Dothideomycetes genomes: a test case for predicting lifestyles and emergence of pathogens.</title>
        <authorList>
            <person name="Haridas S."/>
            <person name="Albert R."/>
            <person name="Binder M."/>
            <person name="Bloem J."/>
            <person name="Labutti K."/>
            <person name="Salamov A."/>
            <person name="Andreopoulos B."/>
            <person name="Baker S."/>
            <person name="Barry K."/>
            <person name="Bills G."/>
            <person name="Bluhm B."/>
            <person name="Cannon C."/>
            <person name="Castanera R."/>
            <person name="Culley D."/>
            <person name="Daum C."/>
            <person name="Ezra D."/>
            <person name="Gonzalez J."/>
            <person name="Henrissat B."/>
            <person name="Kuo A."/>
            <person name="Liang C."/>
            <person name="Lipzen A."/>
            <person name="Lutzoni F."/>
            <person name="Magnuson J."/>
            <person name="Mondo S."/>
            <person name="Nolan M."/>
            <person name="Ohm R."/>
            <person name="Pangilinan J."/>
            <person name="Park H.-J."/>
            <person name="Ramirez L."/>
            <person name="Alfaro M."/>
            <person name="Sun H."/>
            <person name="Tritt A."/>
            <person name="Yoshinaga Y."/>
            <person name="Zwiers L.-H."/>
            <person name="Turgeon B."/>
            <person name="Goodwin S."/>
            <person name="Spatafora J."/>
            <person name="Crous P."/>
            <person name="Grigoriev I."/>
        </authorList>
    </citation>
    <scope>NUCLEOTIDE SEQUENCE</scope>
    <source>
        <strain evidence="7">CBS 279.74</strain>
    </source>
</reference>
<keyword evidence="8" id="KW-1185">Reference proteome</keyword>
<proteinExistence type="inferred from homology"/>
<evidence type="ECO:0000313" key="7">
    <source>
        <dbReference type="EMBL" id="KAF2707344.1"/>
    </source>
</evidence>
<dbReference type="OrthoDB" id="19439at2759"/>
<dbReference type="InterPro" id="IPR007740">
    <property type="entry name" value="Ribosomal_mL49"/>
</dbReference>
<evidence type="ECO:0000256" key="2">
    <source>
        <dbReference type="ARBA" id="ARBA00005677"/>
    </source>
</evidence>
<keyword evidence="4" id="KW-0496">Mitochondrion</keyword>
<dbReference type="EMBL" id="MU005774">
    <property type="protein sequence ID" value="KAF2707344.1"/>
    <property type="molecule type" value="Genomic_DNA"/>
</dbReference>
<evidence type="ECO:0000256" key="6">
    <source>
        <dbReference type="ARBA" id="ARBA00035191"/>
    </source>
</evidence>
<evidence type="ECO:0000256" key="3">
    <source>
        <dbReference type="ARBA" id="ARBA00022980"/>
    </source>
</evidence>
<gene>
    <name evidence="7" type="ORF">K504DRAFT_384402</name>
</gene>
<comment type="subcellular location">
    <subcellularLocation>
        <location evidence="1">Mitochondrion</location>
    </subcellularLocation>
</comment>
<organism evidence="7 8">
    <name type="scientific">Pleomassaria siparia CBS 279.74</name>
    <dbReference type="NCBI Taxonomy" id="1314801"/>
    <lineage>
        <taxon>Eukaryota</taxon>
        <taxon>Fungi</taxon>
        <taxon>Dikarya</taxon>
        <taxon>Ascomycota</taxon>
        <taxon>Pezizomycotina</taxon>
        <taxon>Dothideomycetes</taxon>
        <taxon>Pleosporomycetidae</taxon>
        <taxon>Pleosporales</taxon>
        <taxon>Pleomassariaceae</taxon>
        <taxon>Pleomassaria</taxon>
    </lineage>
</organism>
<dbReference type="GO" id="GO:0003735">
    <property type="term" value="F:structural constituent of ribosome"/>
    <property type="evidence" value="ECO:0007669"/>
    <property type="project" value="InterPro"/>
</dbReference>
<dbReference type="Gene3D" id="3.30.780.10">
    <property type="entry name" value="SUI1-like domain"/>
    <property type="match status" value="1"/>
</dbReference>
<evidence type="ECO:0000256" key="5">
    <source>
        <dbReference type="ARBA" id="ARBA00023274"/>
    </source>
</evidence>
<dbReference type="Pfam" id="PF05046">
    <property type="entry name" value="Img2"/>
    <property type="match status" value="1"/>
</dbReference>
<protein>
    <recommendedName>
        <fullName evidence="6">Large ribosomal subunit protein mL49</fullName>
    </recommendedName>
</protein>
<dbReference type="PANTHER" id="PTHR13477">
    <property type="entry name" value="MITOCHONDRIAL 39S RIBOSOMAL PROTEIN L49"/>
    <property type="match status" value="1"/>
</dbReference>
<dbReference type="PANTHER" id="PTHR13477:SF0">
    <property type="entry name" value="LARGE RIBOSOMAL SUBUNIT PROTEIN ML49"/>
    <property type="match status" value="1"/>
</dbReference>
<evidence type="ECO:0000256" key="4">
    <source>
        <dbReference type="ARBA" id="ARBA00023128"/>
    </source>
</evidence>
<evidence type="ECO:0000313" key="8">
    <source>
        <dbReference type="Proteomes" id="UP000799428"/>
    </source>
</evidence>
<dbReference type="GO" id="GO:0006412">
    <property type="term" value="P:translation"/>
    <property type="evidence" value="ECO:0007669"/>
    <property type="project" value="InterPro"/>
</dbReference>
<evidence type="ECO:0000256" key="1">
    <source>
        <dbReference type="ARBA" id="ARBA00004173"/>
    </source>
</evidence>
<keyword evidence="3" id="KW-0689">Ribosomal protein</keyword>
<keyword evidence="5" id="KW-0687">Ribonucleoprotein</keyword>
<name>A0A6G1K3A8_9PLEO</name>
<dbReference type="Proteomes" id="UP000799428">
    <property type="component" value="Unassembled WGS sequence"/>
</dbReference>
<comment type="similarity">
    <text evidence="2">Belongs to the mitochondrion-specific ribosomal protein mL49 family.</text>
</comment>